<dbReference type="InterPro" id="IPR008928">
    <property type="entry name" value="6-hairpin_glycosidase_sf"/>
</dbReference>
<dbReference type="GO" id="GO:0004573">
    <property type="term" value="F:Glc3Man9GlcNAc2 oligosaccharide glucosidase activity"/>
    <property type="evidence" value="ECO:0007669"/>
    <property type="project" value="InterPro"/>
</dbReference>
<accession>A0A5A7SD79</accession>
<dbReference type="Proteomes" id="UP000322244">
    <property type="component" value="Unassembled WGS sequence"/>
</dbReference>
<protein>
    <submittedName>
        <fullName evidence="6">Glucosidase</fullName>
    </submittedName>
</protein>
<dbReference type="GO" id="GO:0006487">
    <property type="term" value="P:protein N-linked glycosylation"/>
    <property type="evidence" value="ECO:0007669"/>
    <property type="project" value="TreeGrafter"/>
</dbReference>
<organism evidence="6 7">
    <name type="scientific">Antrihabitans cavernicola</name>
    <dbReference type="NCBI Taxonomy" id="2495913"/>
    <lineage>
        <taxon>Bacteria</taxon>
        <taxon>Bacillati</taxon>
        <taxon>Actinomycetota</taxon>
        <taxon>Actinomycetes</taxon>
        <taxon>Mycobacteriales</taxon>
        <taxon>Nocardiaceae</taxon>
        <taxon>Antrihabitans</taxon>
    </lineage>
</organism>
<dbReference type="AlphaFoldDB" id="A0A5A7SD79"/>
<gene>
    <name evidence="6" type="ORF">FOY51_06020</name>
</gene>
<evidence type="ECO:0000256" key="4">
    <source>
        <dbReference type="SAM" id="MobiDB-lite"/>
    </source>
</evidence>
<dbReference type="Pfam" id="PF22422">
    <property type="entry name" value="MGH1-like_GH"/>
    <property type="match status" value="2"/>
</dbReference>
<feature type="domain" description="Mannosylglycerate hydrolase MGH1-like glycoside hydrolase" evidence="5">
    <location>
        <begin position="441"/>
        <end position="666"/>
    </location>
</feature>
<evidence type="ECO:0000313" key="7">
    <source>
        <dbReference type="Proteomes" id="UP000322244"/>
    </source>
</evidence>
<dbReference type="GO" id="GO:0009311">
    <property type="term" value="P:oligosaccharide metabolic process"/>
    <property type="evidence" value="ECO:0007669"/>
    <property type="project" value="InterPro"/>
</dbReference>
<evidence type="ECO:0000256" key="2">
    <source>
        <dbReference type="ARBA" id="ARBA00022801"/>
    </source>
</evidence>
<keyword evidence="3" id="KW-0326">Glycosidase</keyword>
<dbReference type="InterPro" id="IPR054491">
    <property type="entry name" value="MGH1-like_GH"/>
</dbReference>
<keyword evidence="7" id="KW-1185">Reference proteome</keyword>
<sequence>MTSAEQHRSAEHARLAESPKPGSPWRQWGPYVSARQWGTVREDYSAGGDAWSYLPFEHSHLRAYRWGEDGIAGICDRYGFLNLGVAVWNGKDPVIKERLFGLTNSEGNHGEDVKEYWWALDSTPTHSWMQTLYRYPHAEYPYARLREENGRRGREDREYELADTGVLDDDRFFDVTVTYAKAAPDDICMVVEVTNHGPDAAPLHLLPQVWFRNTWVWGGDDRKPTLRRIDPPELTPPNVHAVECTHAYLGRLYVSAEGVAHKTPDVLVCENESNAQVLWNAENRAATTKDGINQRVVHGDTAAVAAEGHGTKAAFWYVFDSVAPGETVTVRLRMSPNQPSDDTFGAGYAAVLADRRSESDEFYAHVLPERLNEEDAFIARRAFAGLMWGKQIYRYNVESWIEGDPDEPLPPAERADRHARNASWRHLALADVISMPDDWEYPWFAAWDLAFHCVAIAHVDPDFAKEQLLLLCREWAMHPNGQLPAYEWSFGDVNPPVHAWAAWQVWLIDGMRDRDFLIRIFTKLLLNFGWWVNRKDIDSSSVFEGGFLGMDNIGLFDRSAPLPDGYRLEQSDATSWMAFYCLQMLKISVALALEVKAWDECATKFLEHFLSIAQAMRRFGSHDVTLWDEEDGFYYDVMVRPDGSFQRLRVRSMVGLLPLLAVAHAPAWTAEHLPDFTARLRWLQARRPELVEGILDRSGTDDNRALLSLMDPDRTAKVLTRLFDEGEFLSPFGIRSLSACYREPYSTEVNGTWMEIDYQPGESKSNMFGGNSNWRGPIWFPVNVLLADALRVYDDYFDDHTNTFEMPTGSGNRKTPAQAAEEIDQRLVNLFRKGPDGKRPSDGHRVESTTGPLWDHITFSEYFDGDTGEGLGASHQTGWTALVAHVLCRRQPGDSTTRRS</sequence>
<evidence type="ECO:0000256" key="1">
    <source>
        <dbReference type="ARBA" id="ARBA00010833"/>
    </source>
</evidence>
<evidence type="ECO:0000313" key="6">
    <source>
        <dbReference type="EMBL" id="KAA0024110.1"/>
    </source>
</evidence>
<comment type="caution">
    <text evidence="6">The sequence shown here is derived from an EMBL/GenBank/DDBJ whole genome shotgun (WGS) entry which is preliminary data.</text>
</comment>
<dbReference type="OrthoDB" id="9798687at2"/>
<reference evidence="6 7" key="1">
    <citation type="submission" date="2019-07" db="EMBL/GenBank/DDBJ databases">
        <title>Rhodococcus cavernicolus sp. nov., isolated from a cave.</title>
        <authorList>
            <person name="Lee S.D."/>
        </authorList>
    </citation>
    <scope>NUCLEOTIDE SEQUENCE [LARGE SCALE GENOMIC DNA]</scope>
    <source>
        <strain evidence="6 7">C1-24</strain>
    </source>
</reference>
<evidence type="ECO:0000259" key="5">
    <source>
        <dbReference type="Pfam" id="PF22422"/>
    </source>
</evidence>
<dbReference type="RefSeq" id="WP_149429270.1">
    <property type="nucleotide sequence ID" value="NZ_VLNY01000002.1"/>
</dbReference>
<feature type="region of interest" description="Disordered" evidence="4">
    <location>
        <begin position="1"/>
        <end position="24"/>
    </location>
</feature>
<dbReference type="EMBL" id="VLNY01000002">
    <property type="protein sequence ID" value="KAA0024110.1"/>
    <property type="molecule type" value="Genomic_DNA"/>
</dbReference>
<dbReference type="PANTHER" id="PTHR10412">
    <property type="entry name" value="MANNOSYL-OLIGOSACCHARIDE GLUCOSIDASE"/>
    <property type="match status" value="1"/>
</dbReference>
<dbReference type="Gene3D" id="1.50.10.10">
    <property type="match status" value="2"/>
</dbReference>
<feature type="domain" description="Mannosylglycerate hydrolase MGH1-like glycoside hydrolase" evidence="5">
    <location>
        <begin position="708"/>
        <end position="877"/>
    </location>
</feature>
<evidence type="ECO:0000256" key="3">
    <source>
        <dbReference type="ARBA" id="ARBA00023295"/>
    </source>
</evidence>
<dbReference type="InterPro" id="IPR004888">
    <property type="entry name" value="Glycoside_hydrolase_63"/>
</dbReference>
<comment type="similarity">
    <text evidence="1">Belongs to the glycosyl hydrolase 63 family.</text>
</comment>
<dbReference type="PANTHER" id="PTHR10412:SF11">
    <property type="entry name" value="MANNOSYL-OLIGOSACCHARIDE GLUCOSIDASE"/>
    <property type="match status" value="1"/>
</dbReference>
<proteinExistence type="inferred from homology"/>
<name>A0A5A7SD79_9NOCA</name>
<feature type="compositionally biased region" description="Basic and acidic residues" evidence="4">
    <location>
        <begin position="1"/>
        <end position="17"/>
    </location>
</feature>
<dbReference type="InterPro" id="IPR012341">
    <property type="entry name" value="6hp_glycosidase-like_sf"/>
</dbReference>
<dbReference type="SUPFAM" id="SSF48208">
    <property type="entry name" value="Six-hairpin glycosidases"/>
    <property type="match status" value="1"/>
</dbReference>
<keyword evidence="2" id="KW-0378">Hydrolase</keyword>